<evidence type="ECO:0000313" key="2">
    <source>
        <dbReference type="EMBL" id="CUK09490.1"/>
    </source>
</evidence>
<gene>
    <name evidence="2" type="primary">ybaN</name>
    <name evidence="2" type="ORF">PH7735_03377</name>
</gene>
<dbReference type="RefSeq" id="WP_058312540.1">
    <property type="nucleotide sequence ID" value="NZ_CYTW01000004.1"/>
</dbReference>
<reference evidence="3" key="1">
    <citation type="submission" date="2015-09" db="EMBL/GenBank/DDBJ databases">
        <authorList>
            <person name="Rodrigo-Torres Lidia"/>
            <person name="Arahal R.David."/>
        </authorList>
    </citation>
    <scope>NUCLEOTIDE SEQUENCE [LARGE SCALE GENOMIC DNA]</scope>
    <source>
        <strain evidence="3">CECT 7735</strain>
    </source>
</reference>
<organism evidence="2 3">
    <name type="scientific">Shimia thalassica</name>
    <dbReference type="NCBI Taxonomy" id="1715693"/>
    <lineage>
        <taxon>Bacteria</taxon>
        <taxon>Pseudomonadati</taxon>
        <taxon>Pseudomonadota</taxon>
        <taxon>Alphaproteobacteria</taxon>
        <taxon>Rhodobacterales</taxon>
        <taxon>Roseobacteraceae</taxon>
    </lineage>
</organism>
<dbReference type="InterPro" id="IPR007401">
    <property type="entry name" value="DUF454"/>
</dbReference>
<keyword evidence="1" id="KW-0472">Membrane</keyword>
<feature type="transmembrane region" description="Helical" evidence="1">
    <location>
        <begin position="96"/>
        <end position="113"/>
    </location>
</feature>
<dbReference type="Pfam" id="PF04304">
    <property type="entry name" value="DUF454"/>
    <property type="match status" value="1"/>
</dbReference>
<dbReference type="PANTHER" id="PTHR35813:SF1">
    <property type="entry name" value="INNER MEMBRANE PROTEIN YBAN"/>
    <property type="match status" value="1"/>
</dbReference>
<sequence>MRYLWALFGLLALALGTIGIVAPLLPTVPFLLLAAFCFSKSSERLHNWLLSHPTFGPPIADWNERGAISLAAKRLATISIVVVFGISIAIGLRTTLLLIQAATLSCVLLFIWTRPNS</sequence>
<dbReference type="EMBL" id="CYTW01000004">
    <property type="protein sequence ID" value="CUK09490.1"/>
    <property type="molecule type" value="Genomic_DNA"/>
</dbReference>
<keyword evidence="3" id="KW-1185">Reference proteome</keyword>
<protein>
    <submittedName>
        <fullName evidence="2">Inner membrane protein YbaN</fullName>
    </submittedName>
</protein>
<dbReference type="PANTHER" id="PTHR35813">
    <property type="entry name" value="INNER MEMBRANE PROTEIN YBAN"/>
    <property type="match status" value="1"/>
</dbReference>
<dbReference type="AlphaFoldDB" id="A0A0P1IF44"/>
<keyword evidence="1" id="KW-1133">Transmembrane helix</keyword>
<dbReference type="PIRSF" id="PIRSF016789">
    <property type="entry name" value="DUF454"/>
    <property type="match status" value="1"/>
</dbReference>
<keyword evidence="1" id="KW-0812">Transmembrane</keyword>
<feature type="transmembrane region" description="Helical" evidence="1">
    <location>
        <begin position="71"/>
        <end position="89"/>
    </location>
</feature>
<proteinExistence type="predicted"/>
<dbReference type="GeneID" id="83882355"/>
<accession>A0A0P1IF44</accession>
<dbReference type="STRING" id="1715693.PH7735_03377"/>
<evidence type="ECO:0000256" key="1">
    <source>
        <dbReference type="SAM" id="Phobius"/>
    </source>
</evidence>
<evidence type="ECO:0000313" key="3">
    <source>
        <dbReference type="Proteomes" id="UP000051870"/>
    </source>
</evidence>
<name>A0A0P1IF44_9RHOB</name>
<dbReference type="GO" id="GO:0005886">
    <property type="term" value="C:plasma membrane"/>
    <property type="evidence" value="ECO:0007669"/>
    <property type="project" value="TreeGrafter"/>
</dbReference>
<dbReference type="Proteomes" id="UP000051870">
    <property type="component" value="Unassembled WGS sequence"/>
</dbReference>